<protein>
    <submittedName>
        <fullName evidence="1">Uncharacterized protein</fullName>
    </submittedName>
</protein>
<dbReference type="Gramene" id="Bo7g065260.1">
    <property type="protein sequence ID" value="Bo7g065260.1"/>
    <property type="gene ID" value="Bo7g065260"/>
</dbReference>
<reference evidence="1" key="2">
    <citation type="submission" date="2015-03" db="UniProtKB">
        <authorList>
            <consortium name="EnsemblPlants"/>
        </authorList>
    </citation>
    <scope>IDENTIFICATION</scope>
</reference>
<dbReference type="AlphaFoldDB" id="A0A0D3D8K9"/>
<dbReference type="EnsemblPlants" id="Bo7g065260.1">
    <property type="protein sequence ID" value="Bo7g065260.1"/>
    <property type="gene ID" value="Bo7g065260"/>
</dbReference>
<keyword evidence="2" id="KW-1185">Reference proteome</keyword>
<proteinExistence type="predicted"/>
<dbReference type="OMA" id="HYMGSAL"/>
<sequence length="72" mass="8235">MDIVRPVHTHYTRLTFSNPFHTNSKPRIDSIVYDPLAHLLKDVPDMSHYMGSALQNSKKILALVVCLQSRCL</sequence>
<accession>A0A0D3D8K9</accession>
<evidence type="ECO:0000313" key="1">
    <source>
        <dbReference type="EnsemblPlants" id="Bo7g065260.1"/>
    </source>
</evidence>
<dbReference type="HOGENOM" id="CLU_2725704_0_0_1"/>
<organism evidence="1 2">
    <name type="scientific">Brassica oleracea var. oleracea</name>
    <dbReference type="NCBI Taxonomy" id="109376"/>
    <lineage>
        <taxon>Eukaryota</taxon>
        <taxon>Viridiplantae</taxon>
        <taxon>Streptophyta</taxon>
        <taxon>Embryophyta</taxon>
        <taxon>Tracheophyta</taxon>
        <taxon>Spermatophyta</taxon>
        <taxon>Magnoliopsida</taxon>
        <taxon>eudicotyledons</taxon>
        <taxon>Gunneridae</taxon>
        <taxon>Pentapetalae</taxon>
        <taxon>rosids</taxon>
        <taxon>malvids</taxon>
        <taxon>Brassicales</taxon>
        <taxon>Brassicaceae</taxon>
        <taxon>Brassiceae</taxon>
        <taxon>Brassica</taxon>
    </lineage>
</organism>
<dbReference type="Proteomes" id="UP000032141">
    <property type="component" value="Chromosome C7"/>
</dbReference>
<evidence type="ECO:0000313" key="2">
    <source>
        <dbReference type="Proteomes" id="UP000032141"/>
    </source>
</evidence>
<reference evidence="1 2" key="1">
    <citation type="journal article" date="2014" name="Genome Biol.">
        <title>Transcriptome and methylome profiling reveals relics of genome dominance in the mesopolyploid Brassica oleracea.</title>
        <authorList>
            <person name="Parkin I.A."/>
            <person name="Koh C."/>
            <person name="Tang H."/>
            <person name="Robinson S.J."/>
            <person name="Kagale S."/>
            <person name="Clarke W.E."/>
            <person name="Town C.D."/>
            <person name="Nixon J."/>
            <person name="Krishnakumar V."/>
            <person name="Bidwell S.L."/>
            <person name="Denoeud F."/>
            <person name="Belcram H."/>
            <person name="Links M.G."/>
            <person name="Just J."/>
            <person name="Clarke C."/>
            <person name="Bender T."/>
            <person name="Huebert T."/>
            <person name="Mason A.S."/>
            <person name="Pires J.C."/>
            <person name="Barker G."/>
            <person name="Moore J."/>
            <person name="Walley P.G."/>
            <person name="Manoli S."/>
            <person name="Batley J."/>
            <person name="Edwards D."/>
            <person name="Nelson M.N."/>
            <person name="Wang X."/>
            <person name="Paterson A.H."/>
            <person name="King G."/>
            <person name="Bancroft I."/>
            <person name="Chalhoub B."/>
            <person name="Sharpe A.G."/>
        </authorList>
    </citation>
    <scope>NUCLEOTIDE SEQUENCE</scope>
    <source>
        <strain evidence="1 2">cv. TO1000</strain>
    </source>
</reference>
<name>A0A0D3D8K9_BRAOL</name>